<proteinExistence type="predicted"/>
<name>A0ACC3ABD0_9EURO</name>
<keyword evidence="2" id="KW-1185">Reference proteome</keyword>
<dbReference type="Proteomes" id="UP001172386">
    <property type="component" value="Unassembled WGS sequence"/>
</dbReference>
<comment type="caution">
    <text evidence="1">The sequence shown here is derived from an EMBL/GenBank/DDBJ whole genome shotgun (WGS) entry which is preliminary data.</text>
</comment>
<evidence type="ECO:0000313" key="1">
    <source>
        <dbReference type="EMBL" id="KAJ9658899.1"/>
    </source>
</evidence>
<evidence type="ECO:0000313" key="2">
    <source>
        <dbReference type="Proteomes" id="UP001172386"/>
    </source>
</evidence>
<accession>A0ACC3ABD0</accession>
<sequence>MGGQDREEESKDHDVDMQDVVAAAPSPNPQANGKRQKSDNSSLHTSNPNAVSQTAASEASSGNDSLLPSASTATTAATSIMESTETSSHPSYDEQVVKVRELIERKPQDKSKGFVVSGRWLRRVQARSSYPPEGIVEKSATEGEVGPVDNSDIAMVGEDSGSLKDEAGEPFTFLRPGLMFGEDLQVLPQEAWDLVIQWYGIARTSPIITRFAHAVNDQDVQYELYPPIFSFLKVPGTYTQQVQKDSELPPPRMLSSVHTNYMKWLRDAKQLVHIDLSTKVRVWRILGGIKSTSASGILTPAASRSASPAPGAEIVASAGSKMIIDVQSFVTLQQGDQRQLIEHKDHTMDTNYNGNIDLRTIGLGKSDVIVLEEQTPKGDEYPSDNVKLSIKGAAKAKNLTVSGRSSPAPSMMTRGRAQREGGKPKGIVGLTNLGNTCYMNSALQCIRSVDELTEYFRCGYFKKELNFDNPLGHHGEVAKAYGSFVDNVYASSSSFSPQAFKRVVGKYGGQFAGYGQQDSQEFLAFLLDGLQEDLNRILKKPYIEKPDSTDEMVNDPVALKEFADRNWNDYKARNDSVVTDLFAGMYKSTVTCPVCDKVSIVFDPFSNVTLQLPIENNWSKEIIYFPLYSRPIRVDVDIDKNASILDMKKFIGQRVNCPAERMICAESYKNKFFKIFDNVEIIAETSINTNDIICMYELEAKPTNYNPNKQKKFSSFPYSSRDADPKVDADSPAADQLLAPVYHRVIRPNGNNRMIRTFFGHPTYVVLSRDDRASYNALLKKIVAQVVGMTTRDILREDGVYSESPNAALEDSDIQLISEGASNSSQSPSASAQSVQGEDGMLDVSMPDESQAPEDDPSDPHSSIKHLLKPSTRVPKQLDSLFEIKVAHGEEGLATGWNTFNESSDYVSVRERAEKLSKAIPHRPKRSIDEENYESSADELSDISQIAPKSPESGFESATSDRSSSDIESAELSEPVEIISGKDTRGASKHQKKKMQSRKGKKNIAKATRKTPPPPPQPKRTIATGTELVLPGDAIILDWNEDAFDALFEGNEAEEDQMRGALTHKEVPLLSDEELLAKRAQRQSRKKNGISLDDCLNEFGKTETLSEQNAWYCPRCKEHRRADKQFELWKVPDVLVMHFKRFSSSRNLRDKLEVRVDYPVEGLDMAPYVKDQSDGRTLIYDLIAVDNHYGGLGGGHYTAYAKNSVTGNWYDYNDSHVSQVKDPESVVSKSAYLLFYRRRSEHPLGGPNFEKLLAEADSEDVANSRDASPSGEGQRLGDSSHNGLSSALVGQAHRVGDGGSANQQKMEDPSQDQEGGGHSIYHSHLSNNDEELPSYDNANNDMLLHPEGEHMQMIGPALPWESRPGGWGFDGINTAAPPSSNVDEEEGPGLLSFGAGGRGSNASDAGASSTGGMGGSEVGRMSDIDDDDEMLHSFDDERQPILRGDRESAPPPEKADIPEIHVPWQGADDDDEELVVEELRIASDSGDPANKS</sequence>
<gene>
    <name evidence="1" type="ORF">H2198_003469</name>
</gene>
<organism evidence="1 2">
    <name type="scientific">Neophaeococcomyces mojaviensis</name>
    <dbReference type="NCBI Taxonomy" id="3383035"/>
    <lineage>
        <taxon>Eukaryota</taxon>
        <taxon>Fungi</taxon>
        <taxon>Dikarya</taxon>
        <taxon>Ascomycota</taxon>
        <taxon>Pezizomycotina</taxon>
        <taxon>Eurotiomycetes</taxon>
        <taxon>Chaetothyriomycetidae</taxon>
        <taxon>Chaetothyriales</taxon>
        <taxon>Chaetothyriales incertae sedis</taxon>
        <taxon>Neophaeococcomyces</taxon>
    </lineage>
</organism>
<reference evidence="1" key="1">
    <citation type="submission" date="2022-10" db="EMBL/GenBank/DDBJ databases">
        <title>Culturing micro-colonial fungi from biological soil crusts in the Mojave desert and describing Neophaeococcomyces mojavensis, and introducing the new genera and species Taxawa tesnikishii.</title>
        <authorList>
            <person name="Kurbessoian T."/>
            <person name="Stajich J.E."/>
        </authorList>
    </citation>
    <scope>NUCLEOTIDE SEQUENCE</scope>
    <source>
        <strain evidence="1">JES_112</strain>
    </source>
</reference>
<dbReference type="EMBL" id="JAPDRQ010000046">
    <property type="protein sequence ID" value="KAJ9658899.1"/>
    <property type="molecule type" value="Genomic_DNA"/>
</dbReference>
<protein>
    <submittedName>
        <fullName evidence="1">Uncharacterized protein</fullName>
    </submittedName>
</protein>